<gene>
    <name evidence="2" type="ORF">HYH02_014090</name>
</gene>
<dbReference type="PANTHER" id="PTHR33317:SF4">
    <property type="entry name" value="POLYNUCLEOTIDYL TRANSFERASE, RIBONUCLEASE H-LIKE SUPERFAMILY PROTEIN"/>
    <property type="match status" value="1"/>
</dbReference>
<dbReference type="AlphaFoldDB" id="A0A835SZ39"/>
<feature type="compositionally biased region" description="Basic and acidic residues" evidence="1">
    <location>
        <begin position="143"/>
        <end position="157"/>
    </location>
</feature>
<organism evidence="2 3">
    <name type="scientific">Chlamydomonas schloesseri</name>
    <dbReference type="NCBI Taxonomy" id="2026947"/>
    <lineage>
        <taxon>Eukaryota</taxon>
        <taxon>Viridiplantae</taxon>
        <taxon>Chlorophyta</taxon>
        <taxon>core chlorophytes</taxon>
        <taxon>Chlorophyceae</taxon>
        <taxon>CS clade</taxon>
        <taxon>Chlamydomonadales</taxon>
        <taxon>Chlamydomonadaceae</taxon>
        <taxon>Chlamydomonas</taxon>
    </lineage>
</organism>
<dbReference type="InterPro" id="IPR012337">
    <property type="entry name" value="RNaseH-like_sf"/>
</dbReference>
<accession>A0A835SZ39</accession>
<feature type="compositionally biased region" description="Gly residues" evidence="1">
    <location>
        <begin position="163"/>
        <end position="173"/>
    </location>
</feature>
<reference evidence="2" key="1">
    <citation type="journal article" date="2020" name="bioRxiv">
        <title>Comparative genomics of Chlamydomonas.</title>
        <authorList>
            <person name="Craig R.J."/>
            <person name="Hasan A.R."/>
            <person name="Ness R.W."/>
            <person name="Keightley P.D."/>
        </authorList>
    </citation>
    <scope>NUCLEOTIDE SEQUENCE</scope>
    <source>
        <strain evidence="2">CCAP 11/173</strain>
    </source>
</reference>
<dbReference type="PANTHER" id="PTHR33317">
    <property type="entry name" value="POLYNUCLEOTIDYL TRANSFERASE, RIBONUCLEASE H-LIKE SUPERFAMILY PROTEIN"/>
    <property type="match status" value="1"/>
</dbReference>
<dbReference type="SUPFAM" id="SSF53098">
    <property type="entry name" value="Ribonuclease H-like"/>
    <property type="match status" value="1"/>
</dbReference>
<comment type="caution">
    <text evidence="2">The sequence shown here is derived from an EMBL/GenBank/DDBJ whole genome shotgun (WGS) entry which is preliminary data.</text>
</comment>
<evidence type="ECO:0000256" key="1">
    <source>
        <dbReference type="SAM" id="MobiDB-lite"/>
    </source>
</evidence>
<feature type="region of interest" description="Disordered" evidence="1">
    <location>
        <begin position="134"/>
        <end position="173"/>
    </location>
</feature>
<evidence type="ECO:0008006" key="4">
    <source>
        <dbReference type="Google" id="ProtNLM"/>
    </source>
</evidence>
<name>A0A835SZ39_9CHLO</name>
<dbReference type="Proteomes" id="UP000613740">
    <property type="component" value="Unassembled WGS sequence"/>
</dbReference>
<evidence type="ECO:0000313" key="2">
    <source>
        <dbReference type="EMBL" id="KAG2429435.1"/>
    </source>
</evidence>
<dbReference type="InterPro" id="IPR037027">
    <property type="entry name" value="YqgF/RNaseH-like_dom_sf"/>
</dbReference>
<evidence type="ECO:0000313" key="3">
    <source>
        <dbReference type="Proteomes" id="UP000613740"/>
    </source>
</evidence>
<dbReference type="GO" id="GO:0000967">
    <property type="term" value="P:rRNA 5'-end processing"/>
    <property type="evidence" value="ECO:0007669"/>
    <property type="project" value="TreeGrafter"/>
</dbReference>
<proteinExistence type="predicted"/>
<sequence length="173" mass="18221">MSDVARQVLEVAAAQGCEAVVVGIPVQPGGNIVKPHTDSPMGRRCRSLAHTLALLGREAGVSVYLYNEKSTTRAVVKGMGRNWQERISHQEKQAKGVDAEAAAMLLRLYFGNPRLAVRVNPRPNVVVVAREEAGEAAAAEGVDPARGKQEELQKAEGSEGTQPAGGAGGTQSQ</sequence>
<dbReference type="Gene3D" id="3.30.420.140">
    <property type="entry name" value="YqgF/RNase H-like domain"/>
    <property type="match status" value="1"/>
</dbReference>
<dbReference type="EMBL" id="JAEHOD010000086">
    <property type="protein sequence ID" value="KAG2429435.1"/>
    <property type="molecule type" value="Genomic_DNA"/>
</dbReference>
<dbReference type="Pfam" id="PF03652">
    <property type="entry name" value="RuvX"/>
    <property type="match status" value="1"/>
</dbReference>
<dbReference type="InterPro" id="IPR005227">
    <property type="entry name" value="YqgF"/>
</dbReference>
<dbReference type="OrthoDB" id="430851at2759"/>
<protein>
    <recommendedName>
        <fullName evidence="4">YqgF/RNase H-like domain-containing protein</fullName>
    </recommendedName>
</protein>
<keyword evidence="3" id="KW-1185">Reference proteome</keyword>